<feature type="compositionally biased region" description="Acidic residues" evidence="1">
    <location>
        <begin position="990"/>
        <end position="1017"/>
    </location>
</feature>
<gene>
    <name evidence="2" type="ORF">M378DRAFT_84424</name>
</gene>
<sequence>MQKWWSGITSSISEPELADEVWRQNVIANVNDSYFQPFENPSSYLLMKWFYSGSNAKTLAELDRLVQEVLLKPDFNRAELASFRAKRESQRVDVIKDKTLADSLFQAADGWYKINISLPIPFERIKHPSISQVPIFTVESLIYRRPLQVLSAALQDASPDEFHLQPFKLYWQHDDNPDNSERLYSELYNSDVFVDEHERIRAVYETKEREIVVAAMMLWSDSTHLANFGNASLWPIYLYLGNQTKYVRCKPSATAAHHIAYIPKLSDKIQDFCEERFGKPATSHVLSHLRRELVHEVWKILLDEEFTKAYTDGFDIEFADGKVRRVFPRIFTYSADYPEKVLLACIKQLGKCPCPTCLVSKQGIHRLGTKSDARTRTRHKRADDDVYRSKIKCARNHIYLNGGLLNGTWLDELLNKESLVPTQNAFSYRLSKHGFNFFSMFVPDLLHEFELGVWKSIFKHLMRILYAQGNDSIQVLNKRYRLITPFGRGTIRRFHANASAMKKLAARDFEDLLQCAIPVFEDLLEAPHEKTIRELLFELATWHAFAKLRLHTETTVNSLEHSTRRLGAAIRKFEKETCSAFTTFDLPSEDAARARRQAKNVAKGKTASGGASKRKPRQFNMETYKLHALGHYAEAIRCFGPSDGFSTQTGEAEHQKVKRHYKRASKCDYIRGIAKQNHREREFRKINEREMLRDALDGAPNPSSRNEDALPAIAPEVHHYMSHETKNKIDLSKWLRKNKNDPACKNFIKKLKNHLLNRLLGLEYNGDEHDFTPSERNHVIIDKFSIYAHQVMQINYTTYDLRRAQDFINLTTGNSFFMVLGCENGAHEDPHPYWYGRIVGIHHAEVIYTGPQSHSLEPQIMEFLWVRWLGRDPNHNYRDGWTARQLPRIGFVQYEDEAAFGFLNPNLLLRAVHLIPCFSLGRSKELLPHRSICRLPNEKDEDWDMFYVNIFVDRDMFMRFRGGGVGHKSFQGAIKRFCDDRWPDEKELPDNVDEDSENGASEPDPDLEGALQSDDELDGSHGSESEAEVDEGEQVTRSIQPESELDDDDELEYADF</sequence>
<dbReference type="AlphaFoldDB" id="A0A0C2WT33"/>
<feature type="region of interest" description="Disordered" evidence="1">
    <location>
        <begin position="985"/>
        <end position="1056"/>
    </location>
</feature>
<proteinExistence type="predicted"/>
<organism evidence="2 3">
    <name type="scientific">Amanita muscaria (strain Koide BX008)</name>
    <dbReference type="NCBI Taxonomy" id="946122"/>
    <lineage>
        <taxon>Eukaryota</taxon>
        <taxon>Fungi</taxon>
        <taxon>Dikarya</taxon>
        <taxon>Basidiomycota</taxon>
        <taxon>Agaricomycotina</taxon>
        <taxon>Agaricomycetes</taxon>
        <taxon>Agaricomycetidae</taxon>
        <taxon>Agaricales</taxon>
        <taxon>Pluteineae</taxon>
        <taxon>Amanitaceae</taxon>
        <taxon>Amanita</taxon>
    </lineage>
</organism>
<dbReference type="InterPro" id="IPR041078">
    <property type="entry name" value="Plavaka"/>
</dbReference>
<protein>
    <submittedName>
        <fullName evidence="2">Uncharacterized protein</fullName>
    </submittedName>
</protein>
<feature type="compositionally biased region" description="Acidic residues" evidence="1">
    <location>
        <begin position="1043"/>
        <end position="1056"/>
    </location>
</feature>
<dbReference type="STRING" id="946122.A0A0C2WT33"/>
<evidence type="ECO:0000313" key="2">
    <source>
        <dbReference type="EMBL" id="KIL59906.1"/>
    </source>
</evidence>
<accession>A0A0C2WT33</accession>
<dbReference type="EMBL" id="KN818307">
    <property type="protein sequence ID" value="KIL59906.1"/>
    <property type="molecule type" value="Genomic_DNA"/>
</dbReference>
<reference evidence="2 3" key="1">
    <citation type="submission" date="2014-04" db="EMBL/GenBank/DDBJ databases">
        <title>Evolutionary Origins and Diversification of the Mycorrhizal Mutualists.</title>
        <authorList>
            <consortium name="DOE Joint Genome Institute"/>
            <consortium name="Mycorrhizal Genomics Consortium"/>
            <person name="Kohler A."/>
            <person name="Kuo A."/>
            <person name="Nagy L.G."/>
            <person name="Floudas D."/>
            <person name="Copeland A."/>
            <person name="Barry K.W."/>
            <person name="Cichocki N."/>
            <person name="Veneault-Fourrey C."/>
            <person name="LaButti K."/>
            <person name="Lindquist E.A."/>
            <person name="Lipzen A."/>
            <person name="Lundell T."/>
            <person name="Morin E."/>
            <person name="Murat C."/>
            <person name="Riley R."/>
            <person name="Ohm R."/>
            <person name="Sun H."/>
            <person name="Tunlid A."/>
            <person name="Henrissat B."/>
            <person name="Grigoriev I.V."/>
            <person name="Hibbett D.S."/>
            <person name="Martin F."/>
        </authorList>
    </citation>
    <scope>NUCLEOTIDE SEQUENCE [LARGE SCALE GENOMIC DNA]</scope>
    <source>
        <strain evidence="2 3">Koide BX008</strain>
    </source>
</reference>
<dbReference type="Proteomes" id="UP000054549">
    <property type="component" value="Unassembled WGS sequence"/>
</dbReference>
<dbReference type="Pfam" id="PF18759">
    <property type="entry name" value="Plavaka"/>
    <property type="match status" value="1"/>
</dbReference>
<feature type="region of interest" description="Disordered" evidence="1">
    <location>
        <begin position="597"/>
        <end position="618"/>
    </location>
</feature>
<evidence type="ECO:0000313" key="3">
    <source>
        <dbReference type="Proteomes" id="UP000054549"/>
    </source>
</evidence>
<name>A0A0C2WT33_AMAMK</name>
<dbReference type="HOGENOM" id="CLU_002498_0_1_1"/>
<dbReference type="OrthoDB" id="2687259at2759"/>
<dbReference type="InParanoid" id="A0A0C2WT33"/>
<keyword evidence="3" id="KW-1185">Reference proteome</keyword>
<evidence type="ECO:0000256" key="1">
    <source>
        <dbReference type="SAM" id="MobiDB-lite"/>
    </source>
</evidence>